<accession>A0AAI9THX8</accession>
<reference evidence="1" key="1">
    <citation type="submission" date="2015-06" db="EMBL/GenBank/DDBJ databases">
        <authorList>
            <person name="Nguyen H."/>
        </authorList>
    </citation>
    <scope>NUCLEOTIDE SEQUENCE</scope>
    <source>
        <strain evidence="1">DAOM 180753</strain>
    </source>
</reference>
<dbReference type="Proteomes" id="UP001227192">
    <property type="component" value="Unassembled WGS sequence"/>
</dbReference>
<gene>
    <name evidence="1" type="ORF">VN97_g5884</name>
</gene>
<organism evidence="1 2">
    <name type="scientific">Penicillium thymicola</name>
    <dbReference type="NCBI Taxonomy" id="293382"/>
    <lineage>
        <taxon>Eukaryota</taxon>
        <taxon>Fungi</taxon>
        <taxon>Dikarya</taxon>
        <taxon>Ascomycota</taxon>
        <taxon>Pezizomycotina</taxon>
        <taxon>Eurotiomycetes</taxon>
        <taxon>Eurotiomycetidae</taxon>
        <taxon>Eurotiales</taxon>
        <taxon>Aspergillaceae</taxon>
        <taxon>Penicillium</taxon>
    </lineage>
</organism>
<evidence type="ECO:0000313" key="1">
    <source>
        <dbReference type="EMBL" id="KAJ9487434.1"/>
    </source>
</evidence>
<protein>
    <submittedName>
        <fullName evidence="1">Uncharacterized protein</fullName>
    </submittedName>
</protein>
<dbReference type="AlphaFoldDB" id="A0AAI9THX8"/>
<keyword evidence="2" id="KW-1185">Reference proteome</keyword>
<reference evidence="1" key="2">
    <citation type="journal article" date="2016" name="Fungal Biol.">
        <title>Ochratoxin A production by Penicillium thymicola.</title>
        <authorList>
            <person name="Nguyen H.D.T."/>
            <person name="McMullin D.R."/>
            <person name="Ponomareva E."/>
            <person name="Riley R."/>
            <person name="Pomraning K.R."/>
            <person name="Baker S.E."/>
            <person name="Seifert K.A."/>
        </authorList>
    </citation>
    <scope>NUCLEOTIDE SEQUENCE</scope>
    <source>
        <strain evidence="1">DAOM 180753</strain>
    </source>
</reference>
<dbReference type="EMBL" id="LACB01000160">
    <property type="protein sequence ID" value="KAJ9487434.1"/>
    <property type="molecule type" value="Genomic_DNA"/>
</dbReference>
<proteinExistence type="predicted"/>
<name>A0AAI9THX8_PENTH</name>
<evidence type="ECO:0000313" key="2">
    <source>
        <dbReference type="Proteomes" id="UP001227192"/>
    </source>
</evidence>
<comment type="caution">
    <text evidence="1">The sequence shown here is derived from an EMBL/GenBank/DDBJ whole genome shotgun (WGS) entry which is preliminary data.</text>
</comment>
<sequence>MGEFQLYHFMRETERQNTESLCRSSAASMSNAHQGLRALHSPDADKSAPALMLRASGLIPAFGGCLE</sequence>